<comment type="caution">
    <text evidence="1">The sequence shown here is derived from an EMBL/GenBank/DDBJ whole genome shotgun (WGS) entry which is preliminary data.</text>
</comment>
<protein>
    <submittedName>
        <fullName evidence="1">Uncharacterized protein</fullName>
    </submittedName>
</protein>
<gene>
    <name evidence="1" type="ORF">BDP55DRAFT_664283</name>
</gene>
<accession>A0AAJ0AKC3</accession>
<proteinExistence type="predicted"/>
<name>A0AAJ0AKC3_9PEZI</name>
<dbReference type="EMBL" id="JAHMHR010000021">
    <property type="protein sequence ID" value="KAK1675462.1"/>
    <property type="molecule type" value="Genomic_DNA"/>
</dbReference>
<sequence length="97" mass="11330">MLLHGDASVSLRYYTRQATRSPVRAVLQDGSGLRPPRRVSRNCHIPRFWCPPKHLSSLPFHLLFGIRVLLLDARKRRRMFALCPSVSKSSTLKFEWW</sequence>
<dbReference type="AlphaFoldDB" id="A0AAJ0AKC3"/>
<evidence type="ECO:0000313" key="2">
    <source>
        <dbReference type="Proteomes" id="UP001224890"/>
    </source>
</evidence>
<dbReference type="Proteomes" id="UP001224890">
    <property type="component" value="Unassembled WGS sequence"/>
</dbReference>
<organism evidence="1 2">
    <name type="scientific">Colletotrichum godetiae</name>
    <dbReference type="NCBI Taxonomy" id="1209918"/>
    <lineage>
        <taxon>Eukaryota</taxon>
        <taxon>Fungi</taxon>
        <taxon>Dikarya</taxon>
        <taxon>Ascomycota</taxon>
        <taxon>Pezizomycotina</taxon>
        <taxon>Sordariomycetes</taxon>
        <taxon>Hypocreomycetidae</taxon>
        <taxon>Glomerellales</taxon>
        <taxon>Glomerellaceae</taxon>
        <taxon>Colletotrichum</taxon>
        <taxon>Colletotrichum acutatum species complex</taxon>
    </lineage>
</organism>
<evidence type="ECO:0000313" key="1">
    <source>
        <dbReference type="EMBL" id="KAK1675462.1"/>
    </source>
</evidence>
<reference evidence="1" key="1">
    <citation type="submission" date="2021-06" db="EMBL/GenBank/DDBJ databases">
        <title>Comparative genomics, transcriptomics and evolutionary studies reveal genomic signatures of adaptation to plant cell wall in hemibiotrophic fungi.</title>
        <authorList>
            <consortium name="DOE Joint Genome Institute"/>
            <person name="Baroncelli R."/>
            <person name="Diaz J.F."/>
            <person name="Benocci T."/>
            <person name="Peng M."/>
            <person name="Battaglia E."/>
            <person name="Haridas S."/>
            <person name="Andreopoulos W."/>
            <person name="Labutti K."/>
            <person name="Pangilinan J."/>
            <person name="Floch G.L."/>
            <person name="Makela M.R."/>
            <person name="Henrissat B."/>
            <person name="Grigoriev I.V."/>
            <person name="Crouch J.A."/>
            <person name="De Vries R.P."/>
            <person name="Sukno S.A."/>
            <person name="Thon M.R."/>
        </authorList>
    </citation>
    <scope>NUCLEOTIDE SEQUENCE</scope>
    <source>
        <strain evidence="1">CBS 193.32</strain>
    </source>
</reference>
<keyword evidence="2" id="KW-1185">Reference proteome</keyword>
<dbReference type="GeneID" id="85459460"/>
<dbReference type="RefSeq" id="XP_060429465.1">
    <property type="nucleotide sequence ID" value="XM_060574934.1"/>
</dbReference>